<accession>A0ABY8KNV8</accession>
<name>A0ABY8KNV8_9BACI</name>
<evidence type="ECO:0000313" key="2">
    <source>
        <dbReference type="Proteomes" id="UP001244564"/>
    </source>
</evidence>
<proteinExistence type="predicted"/>
<dbReference type="EMBL" id="CP122283">
    <property type="protein sequence ID" value="WGF39749.1"/>
    <property type="molecule type" value="Genomic_DNA"/>
</dbReference>
<organism evidence="1 2">
    <name type="scientific">Lysinibacillus capsici</name>
    <dbReference type="NCBI Taxonomy" id="2115968"/>
    <lineage>
        <taxon>Bacteria</taxon>
        <taxon>Bacillati</taxon>
        <taxon>Bacillota</taxon>
        <taxon>Bacilli</taxon>
        <taxon>Bacillales</taxon>
        <taxon>Bacillaceae</taxon>
        <taxon>Lysinibacillus</taxon>
    </lineage>
</organism>
<evidence type="ECO:0000313" key="1">
    <source>
        <dbReference type="EMBL" id="WGF39749.1"/>
    </source>
</evidence>
<reference evidence="1 2" key="1">
    <citation type="submission" date="2023-04" db="EMBL/GenBank/DDBJ databases">
        <title>Genomic of Lysinibacillus capsici TSBLM.</title>
        <authorList>
            <person name="Hu X.S."/>
            <person name="Yu C.H."/>
        </authorList>
    </citation>
    <scope>NUCLEOTIDE SEQUENCE [LARGE SCALE GENOMIC DNA]</scope>
    <source>
        <strain evidence="1 2">TSBLM</strain>
    </source>
</reference>
<gene>
    <name evidence="1" type="ORF">QBO96_05655</name>
</gene>
<protein>
    <submittedName>
        <fullName evidence="1">Uncharacterized protein</fullName>
    </submittedName>
</protein>
<sequence length="56" mass="6553">MEKYYNKLIEQHTISDSITKIFIPVHPIDVLKEQVMLENENVRVTKDTKTKTSASF</sequence>
<keyword evidence="2" id="KW-1185">Reference proteome</keyword>
<dbReference type="RefSeq" id="WP_233732034.1">
    <property type="nucleotide sequence ID" value="NZ_CP122283.1"/>
</dbReference>
<dbReference type="Proteomes" id="UP001244564">
    <property type="component" value="Chromosome"/>
</dbReference>